<dbReference type="GO" id="GO:0006629">
    <property type="term" value="P:lipid metabolic process"/>
    <property type="evidence" value="ECO:0007669"/>
    <property type="project" value="InterPro"/>
</dbReference>
<dbReference type="PROSITE" id="PS50007">
    <property type="entry name" value="PIPLC_X_DOMAIN"/>
    <property type="match status" value="1"/>
</dbReference>
<dbReference type="EMBL" id="CP021121">
    <property type="protein sequence ID" value="ARQ68225.1"/>
    <property type="molecule type" value="Genomic_DNA"/>
</dbReference>
<dbReference type="GO" id="GO:0008081">
    <property type="term" value="F:phosphoric diester hydrolase activity"/>
    <property type="evidence" value="ECO:0007669"/>
    <property type="project" value="InterPro"/>
</dbReference>
<gene>
    <name evidence="2" type="ORF">CAG99_04640</name>
</gene>
<dbReference type="PANTHER" id="PTHR46211">
    <property type="entry name" value="GLYCEROPHOSPHORYL DIESTER PHOSPHODIESTERASE"/>
    <property type="match status" value="1"/>
</dbReference>
<dbReference type="CDD" id="cd08556">
    <property type="entry name" value="GDPD"/>
    <property type="match status" value="1"/>
</dbReference>
<feature type="domain" description="GP-PDE" evidence="1">
    <location>
        <begin position="4"/>
        <end position="224"/>
    </location>
</feature>
<dbReference type="InterPro" id="IPR030395">
    <property type="entry name" value="GP_PDE_dom"/>
</dbReference>
<dbReference type="PANTHER" id="PTHR46211:SF1">
    <property type="entry name" value="GLYCEROPHOSPHODIESTER PHOSPHODIESTERASE, CYTOPLASMIC"/>
    <property type="match status" value="1"/>
</dbReference>
<evidence type="ECO:0000313" key="3">
    <source>
        <dbReference type="Proteomes" id="UP000194218"/>
    </source>
</evidence>
<dbReference type="AlphaFoldDB" id="A0A1W7CU08"/>
<evidence type="ECO:0000259" key="1">
    <source>
        <dbReference type="PROSITE" id="PS51704"/>
    </source>
</evidence>
<protein>
    <submittedName>
        <fullName evidence="2">Glycerophosphodiester phosphodiesterase</fullName>
    </submittedName>
</protein>
<dbReference type="Gene3D" id="3.20.20.190">
    <property type="entry name" value="Phosphatidylinositol (PI) phosphodiesterase"/>
    <property type="match status" value="1"/>
</dbReference>
<dbReference type="OrthoDB" id="5241788at2"/>
<dbReference type="Pfam" id="PF03009">
    <property type="entry name" value="GDPD"/>
    <property type="match status" value="1"/>
</dbReference>
<proteinExistence type="predicted"/>
<dbReference type="PROSITE" id="PS51704">
    <property type="entry name" value="GP_PDE"/>
    <property type="match status" value="1"/>
</dbReference>
<evidence type="ECO:0000313" key="2">
    <source>
        <dbReference type="EMBL" id="ARQ68225.1"/>
    </source>
</evidence>
<dbReference type="KEGG" id="smao:CAG99_04640"/>
<dbReference type="SUPFAM" id="SSF51695">
    <property type="entry name" value="PLC-like phosphodiesterases"/>
    <property type="match status" value="1"/>
</dbReference>
<reference evidence="2 3" key="1">
    <citation type="submission" date="2017-05" db="EMBL/GenBank/DDBJ databases">
        <title>Complete genome sequence of Streptomyces sp. SCSIO 03032 revealed the diverse biosynthetic pathways for its bioactive secondary metabolites.</title>
        <authorList>
            <person name="Ma L."/>
            <person name="Zhu Y."/>
            <person name="Zhang W."/>
            <person name="Zhang G."/>
            <person name="Tian X."/>
            <person name="Zhang S."/>
            <person name="Zhang C."/>
        </authorList>
    </citation>
    <scope>NUCLEOTIDE SEQUENCE [LARGE SCALE GENOMIC DNA]</scope>
    <source>
        <strain evidence="2 3">SCSIO 03032</strain>
    </source>
</reference>
<organism evidence="2 3">
    <name type="scientific">Streptomyces marincola</name>
    <dbReference type="NCBI Taxonomy" id="2878388"/>
    <lineage>
        <taxon>Bacteria</taxon>
        <taxon>Bacillati</taxon>
        <taxon>Actinomycetota</taxon>
        <taxon>Actinomycetes</taxon>
        <taxon>Kitasatosporales</taxon>
        <taxon>Streptomycetaceae</taxon>
        <taxon>Streptomyces</taxon>
    </lineage>
</organism>
<dbReference type="InterPro" id="IPR017946">
    <property type="entry name" value="PLC-like_Pdiesterase_TIM-brl"/>
</dbReference>
<dbReference type="Proteomes" id="UP000194218">
    <property type="component" value="Chromosome"/>
</dbReference>
<keyword evidence="3" id="KW-1185">Reference proteome</keyword>
<sequence>MARVTAVAHRGDPYLARENTLASFASAIAAGADAVELDVRLTADGVPVVLHDPTLERLWGRRAAVGDLTADRLAALTGGGVPTLAAALAATAPVRTLIDLPERAPATALAAVAAARAAGADSRVYYCGDPGALRAVRAADPAAEIALTWKRTGRPRPSLLAELRPRWLNYRFGLVTREVVERAAAEGYEVAAWTVDSRRTMRRLVALGVTAITTNRIATLRAVLGPAPGG</sequence>
<dbReference type="RefSeq" id="WP_086157737.1">
    <property type="nucleotide sequence ID" value="NZ_CP021121.1"/>
</dbReference>
<name>A0A1W7CU08_9ACTN</name>
<accession>A0A1W7CU08</accession>